<dbReference type="OrthoDB" id="2804524at2759"/>
<evidence type="ECO:0000313" key="2">
    <source>
        <dbReference type="Proteomes" id="UP000886523"/>
    </source>
</evidence>
<evidence type="ECO:0000313" key="1">
    <source>
        <dbReference type="EMBL" id="KAF9513488.1"/>
    </source>
</evidence>
<protein>
    <submittedName>
        <fullName evidence="1">Uncharacterized protein</fullName>
    </submittedName>
</protein>
<feature type="non-terminal residue" evidence="1">
    <location>
        <position position="299"/>
    </location>
</feature>
<name>A0A9P6DW99_9AGAM</name>
<dbReference type="Proteomes" id="UP000886523">
    <property type="component" value="Unassembled WGS sequence"/>
</dbReference>
<dbReference type="AlphaFoldDB" id="A0A9P6DW99"/>
<dbReference type="EMBL" id="MU128971">
    <property type="protein sequence ID" value="KAF9513488.1"/>
    <property type="molecule type" value="Genomic_DNA"/>
</dbReference>
<sequence length="299" mass="33836">MAHPIRQPPMIVPAAVNYAAGFSAIYDLTLFSNGNQQPHYGGEWWPLPEAILPNPFPFTRPPWFDNVDTSLRFHTLSKSAYSTNAKSTTATASAIQDLGQQQQLGTLRVSNELAIRLAQYGRGPGRLPQADRTEQAHAIHGLWVWYQSHCWPSRNDVVNGEPSVQDQVFKQVISVMNIYIQSRYRNLQPAAHQLLPPDEQEPRGYYPIWRRAVAYRSHCWEGDSPAHKLVKQVWGEMHFFQCHWGVWTNGEVFIFMIRTNITELTCSRPIPWSDTGAFTAMIGFTLASIDAKTDVGLAS</sequence>
<reference evidence="1" key="1">
    <citation type="journal article" date="2020" name="Nat. Commun.">
        <title>Large-scale genome sequencing of mycorrhizal fungi provides insights into the early evolution of symbiotic traits.</title>
        <authorList>
            <person name="Miyauchi S."/>
            <person name="Kiss E."/>
            <person name="Kuo A."/>
            <person name="Drula E."/>
            <person name="Kohler A."/>
            <person name="Sanchez-Garcia M."/>
            <person name="Morin E."/>
            <person name="Andreopoulos B."/>
            <person name="Barry K.W."/>
            <person name="Bonito G."/>
            <person name="Buee M."/>
            <person name="Carver A."/>
            <person name="Chen C."/>
            <person name="Cichocki N."/>
            <person name="Clum A."/>
            <person name="Culley D."/>
            <person name="Crous P.W."/>
            <person name="Fauchery L."/>
            <person name="Girlanda M."/>
            <person name="Hayes R.D."/>
            <person name="Keri Z."/>
            <person name="LaButti K."/>
            <person name="Lipzen A."/>
            <person name="Lombard V."/>
            <person name="Magnuson J."/>
            <person name="Maillard F."/>
            <person name="Murat C."/>
            <person name="Nolan M."/>
            <person name="Ohm R.A."/>
            <person name="Pangilinan J."/>
            <person name="Pereira M.F."/>
            <person name="Perotto S."/>
            <person name="Peter M."/>
            <person name="Pfister S."/>
            <person name="Riley R."/>
            <person name="Sitrit Y."/>
            <person name="Stielow J.B."/>
            <person name="Szollosi G."/>
            <person name="Zifcakova L."/>
            <person name="Stursova M."/>
            <person name="Spatafora J.W."/>
            <person name="Tedersoo L."/>
            <person name="Vaario L.M."/>
            <person name="Yamada A."/>
            <person name="Yan M."/>
            <person name="Wang P."/>
            <person name="Xu J."/>
            <person name="Bruns T."/>
            <person name="Baldrian P."/>
            <person name="Vilgalys R."/>
            <person name="Dunand C."/>
            <person name="Henrissat B."/>
            <person name="Grigoriev I.V."/>
            <person name="Hibbett D."/>
            <person name="Nagy L.G."/>
            <person name="Martin F.M."/>
        </authorList>
    </citation>
    <scope>NUCLEOTIDE SEQUENCE</scope>
    <source>
        <strain evidence="1">UP504</strain>
    </source>
</reference>
<keyword evidence="2" id="KW-1185">Reference proteome</keyword>
<gene>
    <name evidence="1" type="ORF">BS47DRAFT_1344135</name>
</gene>
<proteinExistence type="predicted"/>
<organism evidence="1 2">
    <name type="scientific">Hydnum rufescens UP504</name>
    <dbReference type="NCBI Taxonomy" id="1448309"/>
    <lineage>
        <taxon>Eukaryota</taxon>
        <taxon>Fungi</taxon>
        <taxon>Dikarya</taxon>
        <taxon>Basidiomycota</taxon>
        <taxon>Agaricomycotina</taxon>
        <taxon>Agaricomycetes</taxon>
        <taxon>Cantharellales</taxon>
        <taxon>Hydnaceae</taxon>
        <taxon>Hydnum</taxon>
    </lineage>
</organism>
<comment type="caution">
    <text evidence="1">The sequence shown here is derived from an EMBL/GenBank/DDBJ whole genome shotgun (WGS) entry which is preliminary data.</text>
</comment>
<accession>A0A9P6DW99</accession>